<feature type="transmembrane region" description="Helical" evidence="12">
    <location>
        <begin position="220"/>
        <end position="248"/>
    </location>
</feature>
<dbReference type="InterPro" id="IPR005467">
    <property type="entry name" value="His_kinase_dom"/>
</dbReference>
<comment type="caution">
    <text evidence="14">The sequence shown here is derived from an EMBL/GenBank/DDBJ whole genome shotgun (WGS) entry which is preliminary data.</text>
</comment>
<dbReference type="PROSITE" id="PS50109">
    <property type="entry name" value="HIS_KIN"/>
    <property type="match status" value="1"/>
</dbReference>
<dbReference type="PANTHER" id="PTHR45453">
    <property type="entry name" value="PHOSPHATE REGULON SENSOR PROTEIN PHOR"/>
    <property type="match status" value="1"/>
</dbReference>
<evidence type="ECO:0000313" key="15">
    <source>
        <dbReference type="Proteomes" id="UP001519342"/>
    </source>
</evidence>
<keyword evidence="5" id="KW-0597">Phosphoprotein</keyword>
<keyword evidence="9 12" id="KW-1133">Transmembrane helix</keyword>
<evidence type="ECO:0000256" key="7">
    <source>
        <dbReference type="ARBA" id="ARBA00022692"/>
    </source>
</evidence>
<evidence type="ECO:0000256" key="10">
    <source>
        <dbReference type="ARBA" id="ARBA00023012"/>
    </source>
</evidence>
<feature type="domain" description="Histidine kinase" evidence="13">
    <location>
        <begin position="320"/>
        <end position="528"/>
    </location>
</feature>
<evidence type="ECO:0000256" key="8">
    <source>
        <dbReference type="ARBA" id="ARBA00022777"/>
    </source>
</evidence>
<dbReference type="InterPro" id="IPR003661">
    <property type="entry name" value="HisK_dim/P_dom"/>
</dbReference>
<dbReference type="PRINTS" id="PR00344">
    <property type="entry name" value="BCTRLSENSOR"/>
</dbReference>
<evidence type="ECO:0000256" key="6">
    <source>
        <dbReference type="ARBA" id="ARBA00022679"/>
    </source>
</evidence>
<evidence type="ECO:0000256" key="1">
    <source>
        <dbReference type="ARBA" id="ARBA00000085"/>
    </source>
</evidence>
<dbReference type="CDD" id="cd00082">
    <property type="entry name" value="HisKA"/>
    <property type="match status" value="1"/>
</dbReference>
<dbReference type="GO" id="GO:0016301">
    <property type="term" value="F:kinase activity"/>
    <property type="evidence" value="ECO:0007669"/>
    <property type="project" value="UniProtKB-KW"/>
</dbReference>
<feature type="transmembrane region" description="Helical" evidence="12">
    <location>
        <begin position="156"/>
        <end position="174"/>
    </location>
</feature>
<gene>
    <name evidence="14" type="ORF">J2Z76_001175</name>
</gene>
<dbReference type="Proteomes" id="UP001519342">
    <property type="component" value="Unassembled WGS sequence"/>
</dbReference>
<dbReference type="SMART" id="SM00387">
    <property type="entry name" value="HATPase_c"/>
    <property type="match status" value="1"/>
</dbReference>
<accession>A0ABS4GC94</accession>
<dbReference type="PANTHER" id="PTHR45453:SF2">
    <property type="entry name" value="HISTIDINE KINASE"/>
    <property type="match status" value="1"/>
</dbReference>
<keyword evidence="4" id="KW-1003">Cell membrane</keyword>
<evidence type="ECO:0000256" key="4">
    <source>
        <dbReference type="ARBA" id="ARBA00022475"/>
    </source>
</evidence>
<protein>
    <recommendedName>
        <fullName evidence="3">histidine kinase</fullName>
        <ecNumber evidence="3">2.7.13.3</ecNumber>
    </recommendedName>
</protein>
<keyword evidence="8 14" id="KW-0418">Kinase</keyword>
<evidence type="ECO:0000256" key="5">
    <source>
        <dbReference type="ARBA" id="ARBA00022553"/>
    </source>
</evidence>
<evidence type="ECO:0000256" key="3">
    <source>
        <dbReference type="ARBA" id="ARBA00012438"/>
    </source>
</evidence>
<keyword evidence="11 12" id="KW-0472">Membrane</keyword>
<dbReference type="CDD" id="cd00075">
    <property type="entry name" value="HATPase"/>
    <property type="match status" value="1"/>
</dbReference>
<comment type="catalytic activity">
    <reaction evidence="1">
        <text>ATP + protein L-histidine = ADP + protein N-phospho-L-histidine.</text>
        <dbReference type="EC" id="2.7.13.3"/>
    </reaction>
</comment>
<evidence type="ECO:0000313" key="14">
    <source>
        <dbReference type="EMBL" id="MBP1925316.1"/>
    </source>
</evidence>
<sequence>MKKKIICMIIILVIFHIGITKTFDYFNFRLVEHKDIGSYINVDELEDNRLTMLHFYSNEITVHSDSKKSISFVKFGLKTPLNMYINKSIAVQNHMENYDKYSNQNYVKYTIENSDYMENEAITYLDIVPSDKNQYTTFFAGDDILINQLIILNNTVSITIYLLLFVSIIFGIIANYKNKWFVIFICSFLIMLIDFEASLIVLITLMYFENGSILKRKYHWIILFFMILFSIFIFGSVVFIAIVLLLLLYRLNKTFTYKTAVTLITISILLSVHIYDYEFDYFTMFYKEIQLIPFILFVILISYKKKNQIDDRMDINLLRGINHDFKIPLSVLKLNNEMLHSDSFKTEAKRNNLLNSSSDAIKTLENMLSSINAFLSNNHYVSKQYNTSILTCIEKAQDIFSRQEKLVEFLVQCDTEDSILHIDPIWLDRLLFNLLDNAFKYTDKYGTVTLTYKKNKHNTLLIIQDTGIGMTKENIQKVTVPFYRADESRSVSGLGLGLSIVKNIVDQLKGELIINSTLGEGTSITVKI</sequence>
<dbReference type="InterPro" id="IPR036890">
    <property type="entry name" value="HATPase_C_sf"/>
</dbReference>
<keyword evidence="7 12" id="KW-0812">Transmembrane</keyword>
<dbReference type="EC" id="2.7.13.3" evidence="3"/>
<feature type="transmembrane region" description="Helical" evidence="12">
    <location>
        <begin position="181"/>
        <end position="208"/>
    </location>
</feature>
<organism evidence="14 15">
    <name type="scientific">Sedimentibacter acidaminivorans</name>
    <dbReference type="NCBI Taxonomy" id="913099"/>
    <lineage>
        <taxon>Bacteria</taxon>
        <taxon>Bacillati</taxon>
        <taxon>Bacillota</taxon>
        <taxon>Tissierellia</taxon>
        <taxon>Sedimentibacter</taxon>
    </lineage>
</organism>
<dbReference type="RefSeq" id="WP_209511068.1">
    <property type="nucleotide sequence ID" value="NZ_JAGGKS010000003.1"/>
</dbReference>
<dbReference type="Gene3D" id="3.30.565.10">
    <property type="entry name" value="Histidine kinase-like ATPase, C-terminal domain"/>
    <property type="match status" value="1"/>
</dbReference>
<feature type="transmembrane region" description="Helical" evidence="12">
    <location>
        <begin position="255"/>
        <end position="275"/>
    </location>
</feature>
<dbReference type="InterPro" id="IPR004358">
    <property type="entry name" value="Sig_transdc_His_kin-like_C"/>
</dbReference>
<proteinExistence type="predicted"/>
<evidence type="ECO:0000256" key="11">
    <source>
        <dbReference type="ARBA" id="ARBA00023136"/>
    </source>
</evidence>
<evidence type="ECO:0000256" key="12">
    <source>
        <dbReference type="SAM" id="Phobius"/>
    </source>
</evidence>
<keyword evidence="6" id="KW-0808">Transferase</keyword>
<dbReference type="InterPro" id="IPR003594">
    <property type="entry name" value="HATPase_dom"/>
</dbReference>
<evidence type="ECO:0000256" key="9">
    <source>
        <dbReference type="ARBA" id="ARBA00022989"/>
    </source>
</evidence>
<dbReference type="InterPro" id="IPR050351">
    <property type="entry name" value="BphY/WalK/GraS-like"/>
</dbReference>
<dbReference type="EMBL" id="JAGGKS010000003">
    <property type="protein sequence ID" value="MBP1925316.1"/>
    <property type="molecule type" value="Genomic_DNA"/>
</dbReference>
<dbReference type="Pfam" id="PF02518">
    <property type="entry name" value="HATPase_c"/>
    <property type="match status" value="1"/>
</dbReference>
<evidence type="ECO:0000256" key="2">
    <source>
        <dbReference type="ARBA" id="ARBA00004651"/>
    </source>
</evidence>
<keyword evidence="10" id="KW-0902">Two-component regulatory system</keyword>
<reference evidence="14 15" key="1">
    <citation type="submission" date="2021-03" db="EMBL/GenBank/DDBJ databases">
        <title>Genomic Encyclopedia of Type Strains, Phase IV (KMG-IV): sequencing the most valuable type-strain genomes for metagenomic binning, comparative biology and taxonomic classification.</title>
        <authorList>
            <person name="Goeker M."/>
        </authorList>
    </citation>
    <scope>NUCLEOTIDE SEQUENCE [LARGE SCALE GENOMIC DNA]</scope>
    <source>
        <strain evidence="14 15">DSM 24004</strain>
    </source>
</reference>
<name>A0ABS4GC94_9FIRM</name>
<feature type="transmembrane region" description="Helical" evidence="12">
    <location>
        <begin position="281"/>
        <end position="303"/>
    </location>
</feature>
<dbReference type="SUPFAM" id="SSF55874">
    <property type="entry name" value="ATPase domain of HSP90 chaperone/DNA topoisomerase II/histidine kinase"/>
    <property type="match status" value="1"/>
</dbReference>
<comment type="subcellular location">
    <subcellularLocation>
        <location evidence="2">Cell membrane</location>
        <topology evidence="2">Multi-pass membrane protein</topology>
    </subcellularLocation>
</comment>
<evidence type="ECO:0000259" key="13">
    <source>
        <dbReference type="PROSITE" id="PS50109"/>
    </source>
</evidence>
<keyword evidence="15" id="KW-1185">Reference proteome</keyword>